<accession>Q2G4P9</accession>
<dbReference type="Proteomes" id="UP000009134">
    <property type="component" value="Chromosome"/>
</dbReference>
<dbReference type="EMBL" id="CP000248">
    <property type="protein sequence ID" value="ABD27174.1"/>
    <property type="molecule type" value="Genomic_DNA"/>
</dbReference>
<dbReference type="RefSeq" id="WP_011446380.1">
    <property type="nucleotide sequence ID" value="NC_007794.1"/>
</dbReference>
<feature type="domain" description="DUF6950" evidence="1">
    <location>
        <begin position="4"/>
        <end position="124"/>
    </location>
</feature>
<evidence type="ECO:0000259" key="1">
    <source>
        <dbReference type="Pfam" id="PF22262"/>
    </source>
</evidence>
<dbReference type="Pfam" id="PF22262">
    <property type="entry name" value="DUF6950"/>
    <property type="match status" value="1"/>
</dbReference>
<dbReference type="AlphaFoldDB" id="Q2G4P9"/>
<name>Q2G4P9_NOVAD</name>
<evidence type="ECO:0000313" key="2">
    <source>
        <dbReference type="EMBL" id="ABD27174.1"/>
    </source>
</evidence>
<protein>
    <recommendedName>
        <fullName evidence="1">DUF6950 domain-containing protein</fullName>
    </recommendedName>
</protein>
<keyword evidence="3" id="KW-1185">Reference proteome</keyword>
<gene>
    <name evidence="2" type="ordered locus">Saro_2738</name>
</gene>
<dbReference type="STRING" id="279238.Saro_2738"/>
<dbReference type="InterPro" id="IPR053802">
    <property type="entry name" value="DUF6950"/>
</dbReference>
<sequence>MPDLGDFLVAASHRKHRYGEWDCCTFPADWCIANGWPDPMAEWRGGYIDASAADDGLLPLFAAGMFGSGIGATKEPVAGDVGVVSVLGQEAGAIFTGKRWALVAPRGLAFASLEPSCVLMAWSVTRG</sequence>
<evidence type="ECO:0000313" key="3">
    <source>
        <dbReference type="Proteomes" id="UP000009134"/>
    </source>
</evidence>
<reference evidence="3" key="1">
    <citation type="submission" date="2006-01" db="EMBL/GenBank/DDBJ databases">
        <title>Complete sequence of Novosphingobium aromaticivorans DSM 12444.</title>
        <authorList>
            <consortium name="US DOE Joint Genome Institute"/>
            <person name="Copeland A."/>
            <person name="Lucas S."/>
            <person name="Lapidus A."/>
            <person name="Barry K."/>
            <person name="Detter J.C."/>
            <person name="Glavina T."/>
            <person name="Hammon N."/>
            <person name="Israni S."/>
            <person name="Pitluck S."/>
            <person name="Chain P."/>
            <person name="Malfatti S."/>
            <person name="Shin M."/>
            <person name="Vergez L."/>
            <person name="Schmutz J."/>
            <person name="Larimer F."/>
            <person name="Land M."/>
            <person name="Kyrpides N."/>
            <person name="Ivanova N."/>
            <person name="Fredrickson J."/>
            <person name="Balkwill D."/>
            <person name="Romine M.F."/>
            <person name="Richardson P."/>
        </authorList>
    </citation>
    <scope>NUCLEOTIDE SEQUENCE [LARGE SCALE GENOMIC DNA]</scope>
    <source>
        <strain evidence="3">ATCC 700278 / DSM 12444 / CCUG 56034 / CIP 105152 / NBRC 16084 / F199</strain>
    </source>
</reference>
<proteinExistence type="predicted"/>
<dbReference type="KEGG" id="nar:Saro_2738"/>
<organism evidence="2 3">
    <name type="scientific">Novosphingobium aromaticivorans (strain ATCC 700278 / DSM 12444 / CCUG 56034 / CIP 105152 / NBRC 16084 / F199)</name>
    <dbReference type="NCBI Taxonomy" id="279238"/>
    <lineage>
        <taxon>Bacteria</taxon>
        <taxon>Pseudomonadati</taxon>
        <taxon>Pseudomonadota</taxon>
        <taxon>Alphaproteobacteria</taxon>
        <taxon>Sphingomonadales</taxon>
        <taxon>Sphingomonadaceae</taxon>
        <taxon>Novosphingobium</taxon>
    </lineage>
</organism>
<dbReference type="HOGENOM" id="CLU_2094331_0_0_5"/>